<evidence type="ECO:0000313" key="3">
    <source>
        <dbReference type="Proteomes" id="UP001179363"/>
    </source>
</evidence>
<dbReference type="Pfam" id="PF00534">
    <property type="entry name" value="Glycos_transf_1"/>
    <property type="match status" value="1"/>
</dbReference>
<dbReference type="Proteomes" id="UP001179363">
    <property type="component" value="Unassembled WGS sequence"/>
</dbReference>
<dbReference type="Gene3D" id="3.40.50.2000">
    <property type="entry name" value="Glycogen Phosphorylase B"/>
    <property type="match status" value="2"/>
</dbReference>
<evidence type="ECO:0000313" key="2">
    <source>
        <dbReference type="EMBL" id="MCF4102140.1"/>
    </source>
</evidence>
<name>A0ABS9EGY6_9FLAO</name>
<dbReference type="RefSeq" id="WP_236134287.1">
    <property type="nucleotide sequence ID" value="NZ_JAKGTH010000009.1"/>
</dbReference>
<protein>
    <submittedName>
        <fullName evidence="2">Glycosyltransferase family 4 protein</fullName>
    </submittedName>
</protein>
<dbReference type="InterPro" id="IPR001296">
    <property type="entry name" value="Glyco_trans_1"/>
</dbReference>
<feature type="domain" description="Glycosyl transferase family 1" evidence="1">
    <location>
        <begin position="163"/>
        <end position="318"/>
    </location>
</feature>
<reference evidence="2" key="1">
    <citation type="submission" date="2022-01" db="EMBL/GenBank/DDBJ databases">
        <title>Gillisia lutea sp. nov., isolated from marine plastic residues from the Malvarosa beach (Valencia, Spain).</title>
        <authorList>
            <person name="Vidal-Verdu A."/>
            <person name="Molina-Menor E."/>
            <person name="Satari L."/>
            <person name="Pascual J."/>
            <person name="Pereto J."/>
            <person name="Porcar M."/>
        </authorList>
    </citation>
    <scope>NUCLEOTIDE SEQUENCE</scope>
    <source>
        <strain evidence="2">M10.2A</strain>
    </source>
</reference>
<dbReference type="EMBL" id="JAKGTH010000009">
    <property type="protein sequence ID" value="MCF4102140.1"/>
    <property type="molecule type" value="Genomic_DNA"/>
</dbReference>
<proteinExistence type="predicted"/>
<dbReference type="PANTHER" id="PTHR12526">
    <property type="entry name" value="GLYCOSYLTRANSFERASE"/>
    <property type="match status" value="1"/>
</dbReference>
<accession>A0ABS9EGY6</accession>
<sequence length="337" mass="38447">MGISILYIGNQTSTSLKNPTTHEALTEALDSQGYNLRTASHFQNKFYRLLHMIWMFFRNLRNSNYILIDFYSTQNFWYAVIIGFLSKLFSKKYILILHGGNLNQRFVSTPRISKYLLLNAYHVVSPSGYLASIVAKIGVQRVTHIPNPFSIKAYHFKKRCNIQPKILWVRAFHSIYNPLLAVKTLELLKREFPNAEMCMVGPDKDGSLKLCRDYADNLGLSVKFMGKLERKEWLQLSTSYDVFINTTNIDNTPMSVIEGMALGLPVVSTRVGGMPSLIEHKNTGLLVPFNDPEAMYLALKSLLENASLSERLSSAGRKKVESLDWDLIKHKWSSILI</sequence>
<organism evidence="2 3">
    <name type="scientific">Gillisia lutea</name>
    <dbReference type="NCBI Taxonomy" id="2909668"/>
    <lineage>
        <taxon>Bacteria</taxon>
        <taxon>Pseudomonadati</taxon>
        <taxon>Bacteroidota</taxon>
        <taxon>Flavobacteriia</taxon>
        <taxon>Flavobacteriales</taxon>
        <taxon>Flavobacteriaceae</taxon>
        <taxon>Gillisia</taxon>
    </lineage>
</organism>
<comment type="caution">
    <text evidence="2">The sequence shown here is derived from an EMBL/GenBank/DDBJ whole genome shotgun (WGS) entry which is preliminary data.</text>
</comment>
<gene>
    <name evidence="2" type="ORF">L1I30_10715</name>
</gene>
<dbReference type="SUPFAM" id="SSF53756">
    <property type="entry name" value="UDP-Glycosyltransferase/glycogen phosphorylase"/>
    <property type="match status" value="1"/>
</dbReference>
<evidence type="ECO:0000259" key="1">
    <source>
        <dbReference type="Pfam" id="PF00534"/>
    </source>
</evidence>
<keyword evidence="3" id="KW-1185">Reference proteome</keyword>
<dbReference type="CDD" id="cd03801">
    <property type="entry name" value="GT4_PimA-like"/>
    <property type="match status" value="1"/>
</dbReference>